<dbReference type="NCBIfam" id="TIGR00176">
    <property type="entry name" value="mobB"/>
    <property type="match status" value="1"/>
</dbReference>
<dbReference type="InterPro" id="IPR052539">
    <property type="entry name" value="MGD_biosynthesis_adapter"/>
</dbReference>
<dbReference type="PANTHER" id="PTHR40072">
    <property type="entry name" value="MOLYBDOPTERIN-GUANINE DINUCLEOTIDE BIOSYNTHESIS ADAPTER PROTEIN-RELATED"/>
    <property type="match status" value="1"/>
</dbReference>
<keyword evidence="3" id="KW-1185">Reference proteome</keyword>
<dbReference type="EMBL" id="SLZR01000007">
    <property type="protein sequence ID" value="TCS41035.1"/>
    <property type="molecule type" value="Genomic_DNA"/>
</dbReference>
<proteinExistence type="predicted"/>
<dbReference type="Proteomes" id="UP000295793">
    <property type="component" value="Unassembled WGS sequence"/>
</dbReference>
<dbReference type="InterPro" id="IPR004435">
    <property type="entry name" value="MobB_dom"/>
</dbReference>
<feature type="domain" description="Molybdopterin-guanine dinucleotide biosynthesis protein B (MobB)" evidence="1">
    <location>
        <begin position="13"/>
        <end position="145"/>
    </location>
</feature>
<dbReference type="RefSeq" id="WP_132701484.1">
    <property type="nucleotide sequence ID" value="NZ_SLZR01000007.1"/>
</dbReference>
<dbReference type="CDD" id="cd03116">
    <property type="entry name" value="MobB"/>
    <property type="match status" value="1"/>
</dbReference>
<organism evidence="2 3">
    <name type="scientific">Reinekea marinisedimentorum</name>
    <dbReference type="NCBI Taxonomy" id="230495"/>
    <lineage>
        <taxon>Bacteria</taxon>
        <taxon>Pseudomonadati</taxon>
        <taxon>Pseudomonadota</taxon>
        <taxon>Gammaproteobacteria</taxon>
        <taxon>Oceanospirillales</taxon>
        <taxon>Saccharospirillaceae</taxon>
        <taxon>Reinekea</taxon>
    </lineage>
</organism>
<keyword evidence="2" id="KW-0808">Transferase</keyword>
<name>A0A4R3I9P8_9GAMM</name>
<evidence type="ECO:0000313" key="3">
    <source>
        <dbReference type="Proteomes" id="UP000295793"/>
    </source>
</evidence>
<dbReference type="SUPFAM" id="SSF52540">
    <property type="entry name" value="P-loop containing nucleoside triphosphate hydrolases"/>
    <property type="match status" value="1"/>
</dbReference>
<protein>
    <submittedName>
        <fullName evidence="2">Molybdopterin molybdotransferase/molybdopterin-guanine dinucleotide biosynthesis protein B</fullName>
    </submittedName>
</protein>
<dbReference type="OrthoDB" id="9804758at2"/>
<evidence type="ECO:0000313" key="2">
    <source>
        <dbReference type="EMBL" id="TCS41035.1"/>
    </source>
</evidence>
<dbReference type="GO" id="GO:0016740">
    <property type="term" value="F:transferase activity"/>
    <property type="evidence" value="ECO:0007669"/>
    <property type="project" value="UniProtKB-KW"/>
</dbReference>
<comment type="caution">
    <text evidence="2">The sequence shown here is derived from an EMBL/GenBank/DDBJ whole genome shotgun (WGS) entry which is preliminary data.</text>
</comment>
<accession>A0A4R3I9P8</accession>
<dbReference type="GO" id="GO:0005525">
    <property type="term" value="F:GTP binding"/>
    <property type="evidence" value="ECO:0007669"/>
    <property type="project" value="InterPro"/>
</dbReference>
<dbReference type="InterPro" id="IPR027417">
    <property type="entry name" value="P-loop_NTPase"/>
</dbReference>
<dbReference type="AlphaFoldDB" id="A0A4R3I9P8"/>
<dbReference type="PANTHER" id="PTHR40072:SF1">
    <property type="entry name" value="MOLYBDOPTERIN-GUANINE DINUCLEOTIDE BIOSYNTHESIS ADAPTER PROTEIN"/>
    <property type="match status" value="1"/>
</dbReference>
<sequence>MNDQNPQPWPAPILGMAGFSGSGKTTLLCKLIPLLTERGIRVAVVKHSHHTMELDKPGKDSHRLRESGASQMLLASPNQVALFLPQPDSDNLSAQLRLLDWANLDCVLVEGYRHSAIPKLEIHRPATGKPLLCETDENIIAVACDEPLQRCPREQWPLNDAGEVAERVIQFLFPQQAGR</sequence>
<dbReference type="GO" id="GO:0006777">
    <property type="term" value="P:Mo-molybdopterin cofactor biosynthetic process"/>
    <property type="evidence" value="ECO:0007669"/>
    <property type="project" value="InterPro"/>
</dbReference>
<dbReference type="Pfam" id="PF03205">
    <property type="entry name" value="MobB"/>
    <property type="match status" value="1"/>
</dbReference>
<dbReference type="Gene3D" id="3.40.50.300">
    <property type="entry name" value="P-loop containing nucleotide triphosphate hydrolases"/>
    <property type="match status" value="1"/>
</dbReference>
<reference evidence="2 3" key="1">
    <citation type="submission" date="2019-03" db="EMBL/GenBank/DDBJ databases">
        <title>Genomic Encyclopedia of Archaeal and Bacterial Type Strains, Phase II (KMG-II): from individual species to whole genera.</title>
        <authorList>
            <person name="Goeker M."/>
        </authorList>
    </citation>
    <scope>NUCLEOTIDE SEQUENCE [LARGE SCALE GENOMIC DNA]</scope>
    <source>
        <strain evidence="2 3">DSM 15388</strain>
    </source>
</reference>
<evidence type="ECO:0000259" key="1">
    <source>
        <dbReference type="Pfam" id="PF03205"/>
    </source>
</evidence>
<gene>
    <name evidence="2" type="ORF">BCF53_10749</name>
</gene>